<evidence type="ECO:0000313" key="2">
    <source>
        <dbReference type="EMBL" id="ERI80297.1"/>
    </source>
</evidence>
<gene>
    <name evidence="2" type="ORF">CLOSYM_00379</name>
</gene>
<evidence type="ECO:0000313" key="3">
    <source>
        <dbReference type="Proteomes" id="UP000016491"/>
    </source>
</evidence>
<sequence>MILTGQINGMEIMLMVKLKKDVLRGGNMYSGWEQKTRTDLNAGLKEFESTHGRTPSRTPAPRYNPDKAMKEAEKQYLISKGTEKKTLMQKLRKLLENKG</sequence>
<evidence type="ECO:0008006" key="4">
    <source>
        <dbReference type="Google" id="ProtNLM"/>
    </source>
</evidence>
<dbReference type="Proteomes" id="UP000016491">
    <property type="component" value="Unassembled WGS sequence"/>
</dbReference>
<name>A0ABC9U388_CLOSY</name>
<evidence type="ECO:0000256" key="1">
    <source>
        <dbReference type="SAM" id="MobiDB-lite"/>
    </source>
</evidence>
<dbReference type="AlphaFoldDB" id="A0ABC9U388"/>
<proteinExistence type="predicted"/>
<dbReference type="EMBL" id="AWSU01000030">
    <property type="protein sequence ID" value="ERI80297.1"/>
    <property type="molecule type" value="Genomic_DNA"/>
</dbReference>
<feature type="region of interest" description="Disordered" evidence="1">
    <location>
        <begin position="42"/>
        <end position="65"/>
    </location>
</feature>
<protein>
    <recommendedName>
        <fullName evidence="4">Toxin-antitoxin system, antitoxin component, ribbon-helix-helix domain protein</fullName>
    </recommendedName>
</protein>
<comment type="caution">
    <text evidence="2">The sequence shown here is derived from an EMBL/GenBank/DDBJ whole genome shotgun (WGS) entry which is preliminary data.</text>
</comment>
<accession>A0ABC9U388</accession>
<reference evidence="2 3" key="1">
    <citation type="submission" date="2013-07" db="EMBL/GenBank/DDBJ databases">
        <authorList>
            <person name="Weinstock G."/>
            <person name="Sodergren E."/>
            <person name="Wylie T."/>
            <person name="Fulton L."/>
            <person name="Fulton R."/>
            <person name="Fronick C."/>
            <person name="O'Laughlin M."/>
            <person name="Godfrey J."/>
            <person name="Miner T."/>
            <person name="Herter B."/>
            <person name="Appelbaum E."/>
            <person name="Cordes M."/>
            <person name="Lek S."/>
            <person name="Wollam A."/>
            <person name="Pepin K.H."/>
            <person name="Palsikar V.B."/>
            <person name="Mitreva M."/>
            <person name="Wilson R.K."/>
        </authorList>
    </citation>
    <scope>NUCLEOTIDE SEQUENCE [LARGE SCALE GENOMIC DNA]</scope>
    <source>
        <strain evidence="2 3">ATCC 14940</strain>
    </source>
</reference>
<organism evidence="2 3">
    <name type="scientific">[Clostridium] symbiosum ATCC 14940</name>
    <dbReference type="NCBI Taxonomy" id="411472"/>
    <lineage>
        <taxon>Bacteria</taxon>
        <taxon>Bacillati</taxon>
        <taxon>Bacillota</taxon>
        <taxon>Clostridia</taxon>
        <taxon>Lachnospirales</taxon>
        <taxon>Lachnospiraceae</taxon>
        <taxon>Otoolea</taxon>
    </lineage>
</organism>